<dbReference type="InterPro" id="IPR012001">
    <property type="entry name" value="Thiamin_PyroP_enz_TPP-bd_dom"/>
</dbReference>
<evidence type="ECO:0000259" key="5">
    <source>
        <dbReference type="Pfam" id="PF02775"/>
    </source>
</evidence>
<organism evidence="7 8">
    <name type="scientific">Thermoflexus hugenholtzii JAD2</name>
    <dbReference type="NCBI Taxonomy" id="877466"/>
    <lineage>
        <taxon>Bacteria</taxon>
        <taxon>Bacillati</taxon>
        <taxon>Chloroflexota</taxon>
        <taxon>Thermoflexia</taxon>
        <taxon>Thermoflexales</taxon>
        <taxon>Thermoflexaceae</taxon>
        <taxon>Thermoflexus</taxon>
    </lineage>
</organism>
<dbReference type="Pfam" id="PF02775">
    <property type="entry name" value="TPP_enzyme_C"/>
    <property type="match status" value="1"/>
</dbReference>
<sequence length="537" mass="57962">MNGAALLVESLQQQGVSVIFGLPGDEVAFFEALRGSPIRFITVRHEQAAAFMADAYGRLTRCPGVCFSTLGPGATNLATGLANALLDRSPVVALSDQVPTDQMRSGVHQYIDLTAMFQPITKWSAVIRDPELIPPTLEYAFRVARAERPGPVHLTLPVNVLERECFLFQLGSELPERPLSRGGRPDPRALQQMAAWLREARAPVLLVGNLPLRAGFLEALRRFIEAYQIPTLTTYMGKGALPEDHPLCLGVISRHARGELVGLFTACDLILTIGYDEVEGVKPSLWMVGNHKRVVCMDSVVEGESPLLSADLTLAGDVAAILEELTALAPADRQPWLEVTTVREAMQRPLQRPLAETAPLSPAAITRTLSRVLPDRGVITVDVGLNKYAMGLTYRIRGSQRILFSNGLSAMGFALPAALGARLACPEEPIVAVSGDGGFLMNVQELETSARHGLPVIALVLRDNALGLIHRMQMARFGDAVGTTLGNPDLPTLAAAFGARGITVDSVDILADVLIEALSSHQTWVVDIPTSYEGWLQ</sequence>
<name>A0A212RMF5_9CHLR</name>
<dbReference type="OrthoDB" id="4494979at2"/>
<dbReference type="GO" id="GO:0003984">
    <property type="term" value="F:acetolactate synthase activity"/>
    <property type="evidence" value="ECO:0007669"/>
    <property type="project" value="TreeGrafter"/>
</dbReference>
<evidence type="ECO:0000313" key="8">
    <source>
        <dbReference type="Proteomes" id="UP000197025"/>
    </source>
</evidence>
<dbReference type="InterPro" id="IPR012000">
    <property type="entry name" value="Thiamin_PyroP_enz_cen_dom"/>
</dbReference>
<dbReference type="GO" id="GO:0000287">
    <property type="term" value="F:magnesium ion binding"/>
    <property type="evidence" value="ECO:0007669"/>
    <property type="project" value="InterPro"/>
</dbReference>
<dbReference type="InterPro" id="IPR011766">
    <property type="entry name" value="TPP_enzyme_TPP-bd"/>
</dbReference>
<dbReference type="SUPFAM" id="SSF52467">
    <property type="entry name" value="DHS-like NAD/FAD-binding domain"/>
    <property type="match status" value="1"/>
</dbReference>
<keyword evidence="2 3" id="KW-0786">Thiamine pyrophosphate</keyword>
<dbReference type="PANTHER" id="PTHR18968:SF129">
    <property type="entry name" value="ACETOLACTATE SYNTHASE"/>
    <property type="match status" value="1"/>
</dbReference>
<reference evidence="8" key="1">
    <citation type="submission" date="2017-06" db="EMBL/GenBank/DDBJ databases">
        <authorList>
            <person name="Varghese N."/>
            <person name="Submissions S."/>
        </authorList>
    </citation>
    <scope>NUCLEOTIDE SEQUENCE [LARGE SCALE GENOMIC DNA]</scope>
    <source>
        <strain evidence="8">JAD2</strain>
    </source>
</reference>
<dbReference type="AlphaFoldDB" id="A0A212RMF5"/>
<dbReference type="CDD" id="cd07035">
    <property type="entry name" value="TPP_PYR_POX_like"/>
    <property type="match status" value="1"/>
</dbReference>
<dbReference type="GO" id="GO:0009099">
    <property type="term" value="P:L-valine biosynthetic process"/>
    <property type="evidence" value="ECO:0007669"/>
    <property type="project" value="TreeGrafter"/>
</dbReference>
<dbReference type="EMBL" id="FYEK01000071">
    <property type="protein sequence ID" value="SNB73636.1"/>
    <property type="molecule type" value="Genomic_DNA"/>
</dbReference>
<dbReference type="SUPFAM" id="SSF52518">
    <property type="entry name" value="Thiamin diphosphate-binding fold (THDP-binding)"/>
    <property type="match status" value="2"/>
</dbReference>
<dbReference type="Gene3D" id="3.40.50.970">
    <property type="match status" value="2"/>
</dbReference>
<dbReference type="FunCoup" id="A0A212RMF5">
    <property type="interactions" value="188"/>
</dbReference>
<dbReference type="GO" id="GO:0009097">
    <property type="term" value="P:isoleucine biosynthetic process"/>
    <property type="evidence" value="ECO:0007669"/>
    <property type="project" value="TreeGrafter"/>
</dbReference>
<evidence type="ECO:0000256" key="2">
    <source>
        <dbReference type="ARBA" id="ARBA00023052"/>
    </source>
</evidence>
<dbReference type="InterPro" id="IPR045229">
    <property type="entry name" value="TPP_enz"/>
</dbReference>
<keyword evidence="8" id="KW-1185">Reference proteome</keyword>
<gene>
    <name evidence="7" type="ORF">SAMN02746019_00019420</name>
</gene>
<proteinExistence type="inferred from homology"/>
<dbReference type="RefSeq" id="WP_088572193.1">
    <property type="nucleotide sequence ID" value="NZ_FYEK01000071.1"/>
</dbReference>
<evidence type="ECO:0000313" key="7">
    <source>
        <dbReference type="EMBL" id="SNB73636.1"/>
    </source>
</evidence>
<dbReference type="Gene3D" id="3.40.50.1220">
    <property type="entry name" value="TPP-binding domain"/>
    <property type="match status" value="1"/>
</dbReference>
<dbReference type="PANTHER" id="PTHR18968">
    <property type="entry name" value="THIAMINE PYROPHOSPHATE ENZYMES"/>
    <property type="match status" value="1"/>
</dbReference>
<dbReference type="Proteomes" id="UP000197025">
    <property type="component" value="Unassembled WGS sequence"/>
</dbReference>
<comment type="similarity">
    <text evidence="1 3">Belongs to the TPP enzyme family.</text>
</comment>
<dbReference type="InterPro" id="IPR029061">
    <property type="entry name" value="THDP-binding"/>
</dbReference>
<evidence type="ECO:0000259" key="6">
    <source>
        <dbReference type="Pfam" id="PF02776"/>
    </source>
</evidence>
<accession>A0A212RMF5</accession>
<dbReference type="Pfam" id="PF02776">
    <property type="entry name" value="TPP_enzyme_N"/>
    <property type="match status" value="1"/>
</dbReference>
<evidence type="ECO:0000256" key="3">
    <source>
        <dbReference type="RuleBase" id="RU362132"/>
    </source>
</evidence>
<evidence type="ECO:0000259" key="4">
    <source>
        <dbReference type="Pfam" id="PF00205"/>
    </source>
</evidence>
<feature type="domain" description="Thiamine pyrophosphate enzyme central" evidence="4">
    <location>
        <begin position="190"/>
        <end position="325"/>
    </location>
</feature>
<dbReference type="InterPro" id="IPR000399">
    <property type="entry name" value="TPP-bd_CS"/>
</dbReference>
<dbReference type="InterPro" id="IPR029035">
    <property type="entry name" value="DHS-like_NAD/FAD-binding_dom"/>
</dbReference>
<dbReference type="GO" id="GO:0005948">
    <property type="term" value="C:acetolactate synthase complex"/>
    <property type="evidence" value="ECO:0007669"/>
    <property type="project" value="TreeGrafter"/>
</dbReference>
<dbReference type="InParanoid" id="A0A212RMF5"/>
<dbReference type="GO" id="GO:0050660">
    <property type="term" value="F:flavin adenine dinucleotide binding"/>
    <property type="evidence" value="ECO:0007669"/>
    <property type="project" value="TreeGrafter"/>
</dbReference>
<dbReference type="Pfam" id="PF00205">
    <property type="entry name" value="TPP_enzyme_M"/>
    <property type="match status" value="1"/>
</dbReference>
<feature type="domain" description="Thiamine pyrophosphate enzyme TPP-binding" evidence="5">
    <location>
        <begin position="382"/>
        <end position="528"/>
    </location>
</feature>
<protein>
    <submittedName>
        <fullName evidence="7">Acetolactate synthase-1/2/3 large subunit</fullName>
    </submittedName>
</protein>
<evidence type="ECO:0000256" key="1">
    <source>
        <dbReference type="ARBA" id="ARBA00007812"/>
    </source>
</evidence>
<dbReference type="FunFam" id="3.40.50.970:FF:000007">
    <property type="entry name" value="Acetolactate synthase"/>
    <property type="match status" value="1"/>
</dbReference>
<dbReference type="PROSITE" id="PS00187">
    <property type="entry name" value="TPP_ENZYMES"/>
    <property type="match status" value="1"/>
</dbReference>
<dbReference type="GO" id="GO:0030976">
    <property type="term" value="F:thiamine pyrophosphate binding"/>
    <property type="evidence" value="ECO:0007669"/>
    <property type="project" value="InterPro"/>
</dbReference>
<feature type="domain" description="Thiamine pyrophosphate enzyme N-terminal TPP-binding" evidence="6">
    <location>
        <begin position="1"/>
        <end position="115"/>
    </location>
</feature>